<feature type="chain" id="PRO_5045526933" evidence="8">
    <location>
        <begin position="22"/>
        <end position="746"/>
    </location>
</feature>
<evidence type="ECO:0000256" key="4">
    <source>
        <dbReference type="ARBA" id="ARBA00022692"/>
    </source>
</evidence>
<keyword evidence="8" id="KW-0732">Signal</keyword>
<evidence type="ECO:0000259" key="9">
    <source>
        <dbReference type="Pfam" id="PF07715"/>
    </source>
</evidence>
<keyword evidence="6 7" id="KW-0998">Cell outer membrane</keyword>
<keyword evidence="10" id="KW-0675">Receptor</keyword>
<protein>
    <submittedName>
        <fullName evidence="10">TonB-dependent receptor</fullName>
    </submittedName>
</protein>
<proteinExistence type="inferred from homology"/>
<dbReference type="InterPro" id="IPR008969">
    <property type="entry name" value="CarboxyPept-like_regulatory"/>
</dbReference>
<evidence type="ECO:0000256" key="7">
    <source>
        <dbReference type="PROSITE-ProRule" id="PRU01360"/>
    </source>
</evidence>
<comment type="caution">
    <text evidence="10">The sequence shown here is derived from an EMBL/GenBank/DDBJ whole genome shotgun (WGS) entry which is preliminary data.</text>
</comment>
<evidence type="ECO:0000256" key="5">
    <source>
        <dbReference type="ARBA" id="ARBA00023136"/>
    </source>
</evidence>
<evidence type="ECO:0000313" key="11">
    <source>
        <dbReference type="Proteomes" id="UP001171916"/>
    </source>
</evidence>
<name>A0ABT7YCZ3_9BACT</name>
<dbReference type="Pfam" id="PF13715">
    <property type="entry name" value="CarbopepD_reg_2"/>
    <property type="match status" value="1"/>
</dbReference>
<sequence length="746" mass="83314">MIKRLPILALAYLCLISTVSAQDLRGRVLDENNAPVPGAYIIHQDSEHHAHTNPSGYFVLPGVAVGQTIQVTHVGFESQTIEITDLSREITVRLKETSIQLDEVVFSQDINPVQTLSRVDLKLNPVNNSQVILRKVPGLFIGQHAGGGKAEQIFLRGFDIDHGTDINITVDGMPVNMVSHAHGQGYSDLHFVIPETIERIDFDKGPYNADKGNFATAGYVNFQTKRAIDKSSVTVEGGSFNTTRTVGLFNLINETKNHAYVAAEYLSSDGPFESSQNFNRINLMGKYGLTLDDGSDISLIASYFTSQWDASGQIPVRAVQSGQITNFGALDDTEGGTTSRMNLALNHSKMINDKLYIRNNVFYNTYDFELFSNFTFFLEDSVNGDQIRQREDRKLFGAESAVTYSDYFSGGDYALTVGVGLRSDFSNDNELAGTKNRDSVRFVTQRGDITEGNYYAYANFDLNLNRLRINPGVRVDYFRYLYQDELTPEYDPNSLTAAVVSPKLNFIYTASDQVQVFLKTGIGFHSNDTRLVLERPNNEQILPQAFGADIGGNFKLAPRLLFNAALWYLRLEQEFVYVGDAGIVEPSGRTARRGVDVGIRWQAIDWLYFDSDFTYSYARSIDDPEGENLIPLAPRITTTAGLSVEKNGFAAALRARYLQDRPANEDNSVVAEGYTILDLNANYKFNAFTVGFLIENLLDSDWKETQFDTESRIRLADGSLEAEPVSEIHFTPGTPFNFRGFVRFTF</sequence>
<dbReference type="InterPro" id="IPR036942">
    <property type="entry name" value="Beta-barrel_TonB_sf"/>
</dbReference>
<dbReference type="PROSITE" id="PS52016">
    <property type="entry name" value="TONB_DEPENDENT_REC_3"/>
    <property type="match status" value="1"/>
</dbReference>
<keyword evidence="4 7" id="KW-0812">Transmembrane</keyword>
<dbReference type="PANTHER" id="PTHR30069:SF36">
    <property type="entry name" value="BLL6948 PROTEIN"/>
    <property type="match status" value="1"/>
</dbReference>
<dbReference type="RefSeq" id="WP_289999952.1">
    <property type="nucleotide sequence ID" value="NZ_JAUEPH010000004.1"/>
</dbReference>
<dbReference type="InterPro" id="IPR037066">
    <property type="entry name" value="Plug_dom_sf"/>
</dbReference>
<dbReference type="Proteomes" id="UP001171916">
    <property type="component" value="Unassembled WGS sequence"/>
</dbReference>
<organism evidence="10 11">
    <name type="scientific">Algoriphagus sediminis</name>
    <dbReference type="NCBI Taxonomy" id="3057113"/>
    <lineage>
        <taxon>Bacteria</taxon>
        <taxon>Pseudomonadati</taxon>
        <taxon>Bacteroidota</taxon>
        <taxon>Cytophagia</taxon>
        <taxon>Cytophagales</taxon>
        <taxon>Cyclobacteriaceae</taxon>
        <taxon>Algoriphagus</taxon>
    </lineage>
</organism>
<evidence type="ECO:0000256" key="8">
    <source>
        <dbReference type="SAM" id="SignalP"/>
    </source>
</evidence>
<comment type="subcellular location">
    <subcellularLocation>
        <location evidence="1 7">Cell outer membrane</location>
        <topology evidence="1 7">Multi-pass membrane protein</topology>
    </subcellularLocation>
</comment>
<dbReference type="Gene3D" id="2.60.40.1120">
    <property type="entry name" value="Carboxypeptidase-like, regulatory domain"/>
    <property type="match status" value="1"/>
</dbReference>
<comment type="similarity">
    <text evidence="7">Belongs to the TonB-dependent receptor family.</text>
</comment>
<dbReference type="InterPro" id="IPR012910">
    <property type="entry name" value="Plug_dom"/>
</dbReference>
<dbReference type="InterPro" id="IPR039426">
    <property type="entry name" value="TonB-dep_rcpt-like"/>
</dbReference>
<accession>A0ABT7YCZ3</accession>
<feature type="signal peptide" evidence="8">
    <location>
        <begin position="1"/>
        <end position="21"/>
    </location>
</feature>
<evidence type="ECO:0000256" key="6">
    <source>
        <dbReference type="ARBA" id="ARBA00023237"/>
    </source>
</evidence>
<dbReference type="EMBL" id="JAUEPH010000004">
    <property type="protein sequence ID" value="MDN3204397.1"/>
    <property type="molecule type" value="Genomic_DNA"/>
</dbReference>
<dbReference type="Gene3D" id="2.40.170.20">
    <property type="entry name" value="TonB-dependent receptor, beta-barrel domain"/>
    <property type="match status" value="1"/>
</dbReference>
<dbReference type="Gene3D" id="2.170.130.10">
    <property type="entry name" value="TonB-dependent receptor, plug domain"/>
    <property type="match status" value="1"/>
</dbReference>
<feature type="domain" description="TonB-dependent receptor plug" evidence="9">
    <location>
        <begin position="112"/>
        <end position="218"/>
    </location>
</feature>
<dbReference type="PANTHER" id="PTHR30069">
    <property type="entry name" value="TONB-DEPENDENT OUTER MEMBRANE RECEPTOR"/>
    <property type="match status" value="1"/>
</dbReference>
<evidence type="ECO:0000256" key="2">
    <source>
        <dbReference type="ARBA" id="ARBA00022448"/>
    </source>
</evidence>
<evidence type="ECO:0000256" key="1">
    <source>
        <dbReference type="ARBA" id="ARBA00004571"/>
    </source>
</evidence>
<keyword evidence="2 7" id="KW-0813">Transport</keyword>
<dbReference type="SUPFAM" id="SSF56935">
    <property type="entry name" value="Porins"/>
    <property type="match status" value="1"/>
</dbReference>
<keyword evidence="5 7" id="KW-0472">Membrane</keyword>
<dbReference type="SUPFAM" id="SSF49464">
    <property type="entry name" value="Carboxypeptidase regulatory domain-like"/>
    <property type="match status" value="1"/>
</dbReference>
<gene>
    <name evidence="10" type="ORF">QVH07_09565</name>
</gene>
<dbReference type="Pfam" id="PF07715">
    <property type="entry name" value="Plug"/>
    <property type="match status" value="1"/>
</dbReference>
<reference evidence="10" key="1">
    <citation type="submission" date="2023-06" db="EMBL/GenBank/DDBJ databases">
        <title>Robiginitalea aurantiacus sp. nov. and Algoriphagus sediminis sp. nov., isolated from coastal sediment.</title>
        <authorList>
            <person name="Zhou Z.Y."/>
            <person name="An J."/>
            <person name="Jia Y.W."/>
            <person name="Du Z.J."/>
        </authorList>
    </citation>
    <scope>NUCLEOTIDE SEQUENCE</scope>
    <source>
        <strain evidence="10">C2-7</strain>
    </source>
</reference>
<evidence type="ECO:0000313" key="10">
    <source>
        <dbReference type="EMBL" id="MDN3204397.1"/>
    </source>
</evidence>
<evidence type="ECO:0000256" key="3">
    <source>
        <dbReference type="ARBA" id="ARBA00022452"/>
    </source>
</evidence>
<keyword evidence="3 7" id="KW-1134">Transmembrane beta strand</keyword>
<keyword evidence="11" id="KW-1185">Reference proteome</keyword>